<sequence>MAVRATGRGKRLASSKAHRGAGGTGGTAYKRTAGSERGSRVKSGGGKKAAAFALEMEVVAHTAGGFND</sequence>
<evidence type="ECO:0000313" key="2">
    <source>
        <dbReference type="EMBL" id="KAK9915927.1"/>
    </source>
</evidence>
<comment type="caution">
    <text evidence="2">The sequence shown here is derived from an EMBL/GenBank/DDBJ whole genome shotgun (WGS) entry which is preliminary data.</text>
</comment>
<evidence type="ECO:0000256" key="1">
    <source>
        <dbReference type="SAM" id="MobiDB-lite"/>
    </source>
</evidence>
<protein>
    <recommendedName>
        <fullName evidence="4">50S ribosomal protein L15</fullName>
    </recommendedName>
</protein>
<accession>A0ABR2YWB7</accession>
<dbReference type="EMBL" id="JALJOT010000004">
    <property type="protein sequence ID" value="KAK9915927.1"/>
    <property type="molecule type" value="Genomic_DNA"/>
</dbReference>
<dbReference type="Proteomes" id="UP001491310">
    <property type="component" value="Unassembled WGS sequence"/>
</dbReference>
<proteinExistence type="predicted"/>
<reference evidence="2 3" key="1">
    <citation type="journal article" date="2024" name="Nat. Commun.">
        <title>Phylogenomics reveals the evolutionary origins of lichenization in chlorophyte algae.</title>
        <authorList>
            <person name="Puginier C."/>
            <person name="Libourel C."/>
            <person name="Otte J."/>
            <person name="Skaloud P."/>
            <person name="Haon M."/>
            <person name="Grisel S."/>
            <person name="Petersen M."/>
            <person name="Berrin J.G."/>
            <person name="Delaux P.M."/>
            <person name="Dal Grande F."/>
            <person name="Keller J."/>
        </authorList>
    </citation>
    <scope>NUCLEOTIDE SEQUENCE [LARGE SCALE GENOMIC DNA]</scope>
    <source>
        <strain evidence="2 3">SAG 216-7</strain>
    </source>
</reference>
<keyword evidence="3" id="KW-1185">Reference proteome</keyword>
<organism evidence="2 3">
    <name type="scientific">Coccomyxa subellipsoidea</name>
    <dbReference type="NCBI Taxonomy" id="248742"/>
    <lineage>
        <taxon>Eukaryota</taxon>
        <taxon>Viridiplantae</taxon>
        <taxon>Chlorophyta</taxon>
        <taxon>core chlorophytes</taxon>
        <taxon>Trebouxiophyceae</taxon>
        <taxon>Trebouxiophyceae incertae sedis</taxon>
        <taxon>Coccomyxaceae</taxon>
        <taxon>Coccomyxa</taxon>
    </lineage>
</organism>
<feature type="region of interest" description="Disordered" evidence="1">
    <location>
        <begin position="1"/>
        <end position="45"/>
    </location>
</feature>
<gene>
    <name evidence="2" type="ORF">WJX75_006098</name>
</gene>
<evidence type="ECO:0000313" key="3">
    <source>
        <dbReference type="Proteomes" id="UP001491310"/>
    </source>
</evidence>
<feature type="compositionally biased region" description="Basic residues" evidence="1">
    <location>
        <begin position="7"/>
        <end position="19"/>
    </location>
</feature>
<evidence type="ECO:0008006" key="4">
    <source>
        <dbReference type="Google" id="ProtNLM"/>
    </source>
</evidence>
<name>A0ABR2YWB7_9CHLO</name>